<protein>
    <submittedName>
        <fullName evidence="4">AMIN domain-containing protein</fullName>
    </submittedName>
</protein>
<gene>
    <name evidence="4" type="ORF">DYY88_04960</name>
</gene>
<evidence type="ECO:0000313" key="4">
    <source>
        <dbReference type="EMBL" id="RZM83057.1"/>
    </source>
</evidence>
<dbReference type="Gene3D" id="3.40.630.40">
    <property type="entry name" value="Zn-dependent exopeptidases"/>
    <property type="match status" value="1"/>
</dbReference>
<evidence type="ECO:0000256" key="2">
    <source>
        <dbReference type="SAM" id="MobiDB-lite"/>
    </source>
</evidence>
<sequence>MAVTSALVYTLPAEAAQLRFWRFDQQRNQLVFNTDAPVQPRAQMVFNPTRVVIDLPGTTLGRPSQSQAVGGAIREVRSGQFDSQTARLVIELAPGYTLDPRAVEVRGVRSNEWVVQLPQPQQMGSGATGASGGNSVTGEYSTNGAMTFLSGVVTTADGFFMRTSGEIPTINLERRGQPGGERQIIIDLFDSSISPFLKAEALPNNRYSVNRWDITQDPQRNVTRVVMTLAPGSPDWEVTPTNIGTQTGIVLVPPSGVSISSIPDNPSQAGNPQIAVPPTTRPATPVPQPNLPPQPARPAIPPTVNNSRVRVAIDPGHGGRDPGAVGIGGLQEKNVVFPVSLRVAELLREAGVDVVMTRTSDVTLDLEPRTAIANNANATVFLSIHANAISMSRPDVNGVETYYYSATGQQLASIIHANVLPASGFGDRGVKQARFYVLRNTAMPAALLELGFVTGANDAPKLRDPAWQENISQAIARGLLQYLEPYRR</sequence>
<dbReference type="OrthoDB" id="9806267at2"/>
<dbReference type="Pfam" id="PF01520">
    <property type="entry name" value="Amidase_3"/>
    <property type="match status" value="1"/>
</dbReference>
<dbReference type="SUPFAM" id="SSF53187">
    <property type="entry name" value="Zn-dependent exopeptidases"/>
    <property type="match status" value="1"/>
</dbReference>
<proteinExistence type="predicted"/>
<dbReference type="GO" id="GO:0009253">
    <property type="term" value="P:peptidoglycan catabolic process"/>
    <property type="evidence" value="ECO:0007669"/>
    <property type="project" value="InterPro"/>
</dbReference>
<dbReference type="AlphaFoldDB" id="A0A4Q7EIQ6"/>
<feature type="region of interest" description="Disordered" evidence="2">
    <location>
        <begin position="260"/>
        <end position="289"/>
    </location>
</feature>
<dbReference type="Gene3D" id="2.60.40.3500">
    <property type="match status" value="1"/>
</dbReference>
<organism evidence="4 5">
    <name type="scientific">Leptolyngbya iicbica LK</name>
    <dbReference type="NCBI Taxonomy" id="2294035"/>
    <lineage>
        <taxon>Bacteria</taxon>
        <taxon>Bacillati</taxon>
        <taxon>Cyanobacteriota</taxon>
        <taxon>Cyanophyceae</taxon>
        <taxon>Leptolyngbyales</taxon>
        <taxon>Leptolyngbyaceae</taxon>
        <taxon>Leptolyngbya group</taxon>
        <taxon>Leptolyngbya</taxon>
        <taxon>Leptolyngbya iicbica</taxon>
    </lineage>
</organism>
<dbReference type="PANTHER" id="PTHR30404:SF0">
    <property type="entry name" value="N-ACETYLMURAMOYL-L-ALANINE AMIDASE AMIC"/>
    <property type="match status" value="1"/>
</dbReference>
<dbReference type="CDD" id="cd02696">
    <property type="entry name" value="MurNAc-LAA"/>
    <property type="match status" value="1"/>
</dbReference>
<name>A0A4Q7EIQ6_9CYAN</name>
<dbReference type="GO" id="GO:0030288">
    <property type="term" value="C:outer membrane-bounded periplasmic space"/>
    <property type="evidence" value="ECO:0007669"/>
    <property type="project" value="TreeGrafter"/>
</dbReference>
<evidence type="ECO:0000256" key="1">
    <source>
        <dbReference type="ARBA" id="ARBA00022801"/>
    </source>
</evidence>
<keyword evidence="5" id="KW-1185">Reference proteome</keyword>
<dbReference type="GO" id="GO:0008745">
    <property type="term" value="F:N-acetylmuramoyl-L-alanine amidase activity"/>
    <property type="evidence" value="ECO:0007669"/>
    <property type="project" value="InterPro"/>
</dbReference>
<dbReference type="Pfam" id="PF11741">
    <property type="entry name" value="AMIN"/>
    <property type="match status" value="1"/>
</dbReference>
<dbReference type="Proteomes" id="UP000292459">
    <property type="component" value="Unassembled WGS sequence"/>
</dbReference>
<feature type="domain" description="MurNAc-LAA" evidence="3">
    <location>
        <begin position="370"/>
        <end position="480"/>
    </location>
</feature>
<evidence type="ECO:0000259" key="3">
    <source>
        <dbReference type="SMART" id="SM00646"/>
    </source>
</evidence>
<dbReference type="InterPro" id="IPR002508">
    <property type="entry name" value="MurNAc-LAA_cat"/>
</dbReference>
<comment type="caution">
    <text evidence="4">The sequence shown here is derived from an EMBL/GenBank/DDBJ whole genome shotgun (WGS) entry which is preliminary data.</text>
</comment>
<dbReference type="InterPro" id="IPR050695">
    <property type="entry name" value="N-acetylmuramoyl_amidase_3"/>
</dbReference>
<dbReference type="PANTHER" id="PTHR30404">
    <property type="entry name" value="N-ACETYLMURAMOYL-L-ALANINE AMIDASE"/>
    <property type="match status" value="1"/>
</dbReference>
<evidence type="ECO:0000313" key="5">
    <source>
        <dbReference type="Proteomes" id="UP000292459"/>
    </source>
</evidence>
<accession>A0A4Q7EIQ6</accession>
<dbReference type="InterPro" id="IPR021731">
    <property type="entry name" value="AMIN_dom"/>
</dbReference>
<reference evidence="4 5" key="1">
    <citation type="submission" date="2018-11" db="EMBL/GenBank/DDBJ databases">
        <title>Whole genome sequencing of an environmental sample.</title>
        <authorList>
            <person name="Sarangi A.N."/>
            <person name="Singh D."/>
            <person name="Tripathy S."/>
        </authorList>
    </citation>
    <scope>NUCLEOTIDE SEQUENCE [LARGE SCALE GENOMIC DNA]</scope>
    <source>
        <strain evidence="4 5">Lakshadweep</strain>
    </source>
</reference>
<keyword evidence="1" id="KW-0378">Hydrolase</keyword>
<dbReference type="EMBL" id="QVFV01000001">
    <property type="protein sequence ID" value="RZM83057.1"/>
    <property type="molecule type" value="Genomic_DNA"/>
</dbReference>
<dbReference type="SMART" id="SM00646">
    <property type="entry name" value="Ami_3"/>
    <property type="match status" value="1"/>
</dbReference>